<name>A0ABN1INM2_9CLOT</name>
<organism evidence="9 10">
    <name type="scientific">Clostridium malenominatum</name>
    <dbReference type="NCBI Taxonomy" id="1539"/>
    <lineage>
        <taxon>Bacteria</taxon>
        <taxon>Bacillati</taxon>
        <taxon>Bacillota</taxon>
        <taxon>Clostridia</taxon>
        <taxon>Eubacteriales</taxon>
        <taxon>Clostridiaceae</taxon>
        <taxon>Clostridium</taxon>
    </lineage>
</organism>
<dbReference type="RefSeq" id="WP_343766107.1">
    <property type="nucleotide sequence ID" value="NZ_BAAACF010000001.1"/>
</dbReference>
<feature type="domain" description="Glycine transporter" evidence="8">
    <location>
        <begin position="92"/>
        <end position="164"/>
    </location>
</feature>
<feature type="transmembrane region" description="Helical" evidence="7">
    <location>
        <begin position="116"/>
        <end position="138"/>
    </location>
</feature>
<evidence type="ECO:0000259" key="8">
    <source>
        <dbReference type="Pfam" id="PF03458"/>
    </source>
</evidence>
<protein>
    <submittedName>
        <fullName evidence="9">Trimeric intracellular cation channel family protein</fullName>
    </submittedName>
</protein>
<proteinExistence type="inferred from homology"/>
<evidence type="ECO:0000256" key="6">
    <source>
        <dbReference type="ARBA" id="ARBA00023136"/>
    </source>
</evidence>
<evidence type="ECO:0000313" key="9">
    <source>
        <dbReference type="EMBL" id="GAA0718180.1"/>
    </source>
</evidence>
<evidence type="ECO:0000256" key="7">
    <source>
        <dbReference type="SAM" id="Phobius"/>
    </source>
</evidence>
<dbReference type="InterPro" id="IPR005115">
    <property type="entry name" value="Gly_transporter"/>
</dbReference>
<dbReference type="PANTHER" id="PTHR30506">
    <property type="entry name" value="INNER MEMBRANE PROTEIN"/>
    <property type="match status" value="1"/>
</dbReference>
<keyword evidence="10" id="KW-1185">Reference proteome</keyword>
<feature type="domain" description="Glycine transporter" evidence="8">
    <location>
        <begin position="6"/>
        <end position="80"/>
    </location>
</feature>
<keyword evidence="6 7" id="KW-0472">Membrane</keyword>
<keyword evidence="3" id="KW-1003">Cell membrane</keyword>
<feature type="transmembrane region" description="Helical" evidence="7">
    <location>
        <begin position="60"/>
        <end position="80"/>
    </location>
</feature>
<keyword evidence="5 7" id="KW-1133">Transmembrane helix</keyword>
<dbReference type="EMBL" id="BAAACF010000001">
    <property type="protein sequence ID" value="GAA0718180.1"/>
    <property type="molecule type" value="Genomic_DNA"/>
</dbReference>
<evidence type="ECO:0000313" key="10">
    <source>
        <dbReference type="Proteomes" id="UP001500339"/>
    </source>
</evidence>
<accession>A0ABN1INM2</accession>
<comment type="subcellular location">
    <subcellularLocation>
        <location evidence="1">Cell membrane</location>
        <topology evidence="1">Multi-pass membrane protein</topology>
    </subcellularLocation>
</comment>
<evidence type="ECO:0000256" key="5">
    <source>
        <dbReference type="ARBA" id="ARBA00022989"/>
    </source>
</evidence>
<dbReference type="PANTHER" id="PTHR30506:SF3">
    <property type="entry name" value="UPF0126 INNER MEMBRANE PROTEIN YADS-RELATED"/>
    <property type="match status" value="1"/>
</dbReference>
<feature type="transmembrane region" description="Helical" evidence="7">
    <location>
        <begin position="92"/>
        <end position="110"/>
    </location>
</feature>
<keyword evidence="4 7" id="KW-0812">Transmembrane</keyword>
<evidence type="ECO:0000256" key="2">
    <source>
        <dbReference type="ARBA" id="ARBA00008193"/>
    </source>
</evidence>
<comment type="caution">
    <text evidence="9">The sequence shown here is derived from an EMBL/GenBank/DDBJ whole genome shotgun (WGS) entry which is preliminary data.</text>
</comment>
<feature type="transmembrane region" description="Helical" evidence="7">
    <location>
        <begin position="6"/>
        <end position="24"/>
    </location>
</feature>
<evidence type="ECO:0000256" key="3">
    <source>
        <dbReference type="ARBA" id="ARBA00022475"/>
    </source>
</evidence>
<gene>
    <name evidence="9" type="ORF">GCM10008905_04630</name>
</gene>
<feature type="transmembrane region" description="Helical" evidence="7">
    <location>
        <begin position="31"/>
        <end position="54"/>
    </location>
</feature>
<dbReference type="Proteomes" id="UP001500339">
    <property type="component" value="Unassembled WGS sequence"/>
</dbReference>
<reference evidence="9 10" key="1">
    <citation type="journal article" date="2019" name="Int. J. Syst. Evol. Microbiol.">
        <title>The Global Catalogue of Microorganisms (GCM) 10K type strain sequencing project: providing services to taxonomists for standard genome sequencing and annotation.</title>
        <authorList>
            <consortium name="The Broad Institute Genomics Platform"/>
            <consortium name="The Broad Institute Genome Sequencing Center for Infectious Disease"/>
            <person name="Wu L."/>
            <person name="Ma J."/>
        </authorList>
    </citation>
    <scope>NUCLEOTIDE SEQUENCE [LARGE SCALE GENOMIC DNA]</scope>
    <source>
        <strain evidence="9 10">JCM 1405</strain>
    </source>
</reference>
<evidence type="ECO:0000256" key="1">
    <source>
        <dbReference type="ARBA" id="ARBA00004651"/>
    </source>
</evidence>
<comment type="similarity">
    <text evidence="2">Belongs to the UPF0126 family.</text>
</comment>
<evidence type="ECO:0000256" key="4">
    <source>
        <dbReference type="ARBA" id="ARBA00022692"/>
    </source>
</evidence>
<feature type="transmembrane region" description="Helical" evidence="7">
    <location>
        <begin position="175"/>
        <end position="194"/>
    </location>
</feature>
<dbReference type="Pfam" id="PF03458">
    <property type="entry name" value="Gly_transporter"/>
    <property type="match status" value="2"/>
</dbReference>
<feature type="transmembrane region" description="Helical" evidence="7">
    <location>
        <begin position="150"/>
        <end position="169"/>
    </location>
</feature>
<sequence>MNLISVFEIVGTVAFAVSGCMVGIKKDMDLFGAIVLAVTTAVGGGVFRDILIGIHPPAFFMNPYFATISIITAVIVFVFYDKLNRLNNIIQISDAIGLGAFATIGCSVAIKNNFTSPFIVVSLGLFTGVGGGILRDVFAQEIPFVFKKEIYAVACIIGGVSFVISRNYLGNDVALYTGCFVTFIVRMIAIKRNLQLPKAGKRLKQEGLTK</sequence>